<evidence type="ECO:0000256" key="5">
    <source>
        <dbReference type="SAM" id="MobiDB-lite"/>
    </source>
</evidence>
<dbReference type="InterPro" id="IPR045056">
    <property type="entry name" value="Nop56/Nop58"/>
</dbReference>
<evidence type="ECO:0000256" key="2">
    <source>
        <dbReference type="ARBA" id="ARBA00009211"/>
    </source>
</evidence>
<dbReference type="GO" id="GO:0042254">
    <property type="term" value="P:ribosome biogenesis"/>
    <property type="evidence" value="ECO:0007669"/>
    <property type="project" value="UniProtKB-KW"/>
</dbReference>
<dbReference type="FunFam" id="1.10.246.90:FF:000003">
    <property type="entry name" value="Nucleolar protein 58"/>
    <property type="match status" value="1"/>
</dbReference>
<evidence type="ECO:0000256" key="1">
    <source>
        <dbReference type="ARBA" id="ARBA00004604"/>
    </source>
</evidence>
<evidence type="ECO:0000256" key="4">
    <source>
        <dbReference type="ARBA" id="ARBA00023242"/>
    </source>
</evidence>
<dbReference type="GO" id="GO:0032040">
    <property type="term" value="C:small-subunit processome"/>
    <property type="evidence" value="ECO:0007669"/>
    <property type="project" value="InterPro"/>
</dbReference>
<reference evidence="7" key="1">
    <citation type="journal article" date="2005" name="PLoS Biol.">
        <title>The genomes of Oryza sativa: a history of duplications.</title>
        <authorList>
            <person name="Yu J."/>
            <person name="Wang J."/>
            <person name="Lin W."/>
            <person name="Li S."/>
            <person name="Li H."/>
            <person name="Zhou J."/>
            <person name="Ni P."/>
            <person name="Dong W."/>
            <person name="Hu S."/>
            <person name="Zeng C."/>
            <person name="Zhang J."/>
            <person name="Zhang Y."/>
            <person name="Li R."/>
            <person name="Xu Z."/>
            <person name="Li S."/>
            <person name="Li X."/>
            <person name="Zheng H."/>
            <person name="Cong L."/>
            <person name="Lin L."/>
            <person name="Yin J."/>
            <person name="Geng J."/>
            <person name="Li G."/>
            <person name="Shi J."/>
            <person name="Liu J."/>
            <person name="Lv H."/>
            <person name="Li J."/>
            <person name="Wang J."/>
            <person name="Deng Y."/>
            <person name="Ran L."/>
            <person name="Shi X."/>
            <person name="Wang X."/>
            <person name="Wu Q."/>
            <person name="Li C."/>
            <person name="Ren X."/>
            <person name="Wang J."/>
            <person name="Wang X."/>
            <person name="Li D."/>
            <person name="Liu D."/>
            <person name="Zhang X."/>
            <person name="Ji Z."/>
            <person name="Zhao W."/>
            <person name="Sun Y."/>
            <person name="Zhang Z."/>
            <person name="Bao J."/>
            <person name="Han Y."/>
            <person name="Dong L."/>
            <person name="Ji J."/>
            <person name="Chen P."/>
            <person name="Wu S."/>
            <person name="Liu J."/>
            <person name="Xiao Y."/>
            <person name="Bu D."/>
            <person name="Tan J."/>
            <person name="Yang L."/>
            <person name="Ye C."/>
            <person name="Zhang J."/>
            <person name="Xu J."/>
            <person name="Zhou Y."/>
            <person name="Yu Y."/>
            <person name="Zhang B."/>
            <person name="Zhuang S."/>
            <person name="Wei H."/>
            <person name="Liu B."/>
            <person name="Lei M."/>
            <person name="Yu H."/>
            <person name="Li Y."/>
            <person name="Xu H."/>
            <person name="Wei S."/>
            <person name="He X."/>
            <person name="Fang L."/>
            <person name="Zhang Z."/>
            <person name="Zhang Y."/>
            <person name="Huang X."/>
            <person name="Su Z."/>
            <person name="Tong W."/>
            <person name="Li J."/>
            <person name="Tong Z."/>
            <person name="Li S."/>
            <person name="Ye J."/>
            <person name="Wang L."/>
            <person name="Fang L."/>
            <person name="Lei T."/>
            <person name="Chen C."/>
            <person name="Chen H."/>
            <person name="Xu Z."/>
            <person name="Li H."/>
            <person name="Huang H."/>
            <person name="Zhang F."/>
            <person name="Xu H."/>
            <person name="Li N."/>
            <person name="Zhao C."/>
            <person name="Li S."/>
            <person name="Dong L."/>
            <person name="Huang Y."/>
            <person name="Li L."/>
            <person name="Xi Y."/>
            <person name="Qi Q."/>
            <person name="Li W."/>
            <person name="Zhang B."/>
            <person name="Hu W."/>
            <person name="Zhang Y."/>
            <person name="Tian X."/>
            <person name="Jiao Y."/>
            <person name="Liang X."/>
            <person name="Jin J."/>
            <person name="Gao L."/>
            <person name="Zheng W."/>
            <person name="Hao B."/>
            <person name="Liu S."/>
            <person name="Wang W."/>
            <person name="Yuan L."/>
            <person name="Cao M."/>
            <person name="McDermott J."/>
            <person name="Samudrala R."/>
            <person name="Wang J."/>
            <person name="Wong G.K."/>
            <person name="Yang H."/>
        </authorList>
    </citation>
    <scope>NUCLEOTIDE SEQUENCE [LARGE SCALE GENOMIC DNA]</scope>
</reference>
<feature type="compositionally biased region" description="Basic residues" evidence="5">
    <location>
        <begin position="513"/>
        <end position="525"/>
    </location>
</feature>
<feature type="domain" description="Nop" evidence="6">
    <location>
        <begin position="238"/>
        <end position="356"/>
    </location>
</feature>
<dbReference type="InterPro" id="IPR042239">
    <property type="entry name" value="Nop_C"/>
</dbReference>
<dbReference type="Pfam" id="PF01798">
    <property type="entry name" value="Nop"/>
    <property type="match status" value="1"/>
</dbReference>
<proteinExistence type="inferred from homology"/>
<dbReference type="EMBL" id="CM000140">
    <property type="protein sequence ID" value="EEE59058.1"/>
    <property type="molecule type" value="Genomic_DNA"/>
</dbReference>
<dbReference type="Pfam" id="PF08156">
    <property type="entry name" value="NOP5NT"/>
    <property type="match status" value="1"/>
</dbReference>
<gene>
    <name evidence="7" type="ORF">OsJ_10836</name>
</gene>
<reference evidence="7" key="2">
    <citation type="submission" date="2008-12" db="EMBL/GenBank/DDBJ databases">
        <title>Improved gene annotation of the rice (Oryza sativa) genomes.</title>
        <authorList>
            <person name="Wang J."/>
            <person name="Li R."/>
            <person name="Fan W."/>
            <person name="Huang Q."/>
            <person name="Zhang J."/>
            <person name="Zhou Y."/>
            <person name="Hu Y."/>
            <person name="Zi S."/>
            <person name="Li J."/>
            <person name="Ni P."/>
            <person name="Zheng H."/>
            <person name="Zhang Y."/>
            <person name="Zhao M."/>
            <person name="Hao Q."/>
            <person name="McDermott J."/>
            <person name="Samudrala R."/>
            <person name="Kristiansen K."/>
            <person name="Wong G.K.-S."/>
        </authorList>
    </citation>
    <scope>NUCLEOTIDE SEQUENCE</scope>
</reference>
<dbReference type="Gene3D" id="1.10.287.4070">
    <property type="match status" value="2"/>
</dbReference>
<dbReference type="InterPro" id="IPR036070">
    <property type="entry name" value="Nop_dom_sf"/>
</dbReference>
<evidence type="ECO:0000259" key="6">
    <source>
        <dbReference type="PROSITE" id="PS51358"/>
    </source>
</evidence>
<comment type="similarity">
    <text evidence="2">Belongs to the NOP5/NOP56 family.</text>
</comment>
<keyword evidence="4" id="KW-0539">Nucleus</keyword>
<dbReference type="PROSITE" id="PS51358">
    <property type="entry name" value="NOP"/>
    <property type="match status" value="1"/>
</dbReference>
<dbReference type="SMART" id="SM00931">
    <property type="entry name" value="NOSIC"/>
    <property type="match status" value="1"/>
</dbReference>
<dbReference type="GO" id="GO:0030515">
    <property type="term" value="F:snoRNA binding"/>
    <property type="evidence" value="ECO:0007669"/>
    <property type="project" value="InterPro"/>
</dbReference>
<dbReference type="Gene3D" id="1.10.246.90">
    <property type="entry name" value="Nop domain"/>
    <property type="match status" value="1"/>
</dbReference>
<feature type="compositionally biased region" description="Basic and acidic residues" evidence="5">
    <location>
        <begin position="407"/>
        <end position="416"/>
    </location>
</feature>
<dbReference type="Proteomes" id="UP000007752">
    <property type="component" value="Chromosome 3"/>
</dbReference>
<feature type="compositionally biased region" description="Basic and acidic residues" evidence="5">
    <location>
        <begin position="495"/>
        <end position="512"/>
    </location>
</feature>
<dbReference type="InterPro" id="IPR002687">
    <property type="entry name" value="Nop_dom"/>
</dbReference>
<accession>B9F8G0</accession>
<dbReference type="SUPFAM" id="SSF89124">
    <property type="entry name" value="Nop domain"/>
    <property type="match status" value="1"/>
</dbReference>
<dbReference type="PANTHER" id="PTHR10894:SF1">
    <property type="entry name" value="NUCLEOLAR PROTEIN 58"/>
    <property type="match status" value="1"/>
</dbReference>
<sequence>MLVLFETPAGFALFKVLDEGKLDKVEDLWKEFTTSDSARKVVELKAFNNKPTKGLRKFLQKHCEGETLAVADSKLGNAIKEKLKIDCLHNSAVMELMRGLRNQLTELISGLGAQDLGPMSLGLSHSLSRYKLKFSPEKVDTMIIQAIGLLDDLDKEFNIYAMRFSEWYGWYFLRVYLKFILSDDEVEAQLKEAAVISMGTEVSELDLLNIRELCDQVLALSEYRAQLFDYLRSRMNTIAPNLTALVGELVGARLIAHGGSLVNLAKQPGSTIQILGAEKALFRALKTKHATPKYGLIYHASLIGQAAPKHKGKISRSLAAKTALAIRYDALGDGEDNSIGLESRVKLETRLRVLEGKELGRSAGSTKGKPKIEVYEKDRKKGAGALITPAKTYNPAADLVLGQSTEETPKKPEGASKKRKHQEAEPAGAEETIQEDGDQEGQKKKKKKKSKDSEDSPVADADGGKKKKKKSKESEEPPVATAEGEKKEKKKKKKSDSQDAKDVAMETEASGKKDKKKKKKKHGDE</sequence>
<feature type="region of interest" description="Disordered" evidence="5">
    <location>
        <begin position="400"/>
        <end position="525"/>
    </location>
</feature>
<organism evidence="7">
    <name type="scientific">Oryza sativa subsp. japonica</name>
    <name type="common">Rice</name>
    <dbReference type="NCBI Taxonomy" id="39947"/>
    <lineage>
        <taxon>Eukaryota</taxon>
        <taxon>Viridiplantae</taxon>
        <taxon>Streptophyta</taxon>
        <taxon>Embryophyta</taxon>
        <taxon>Tracheophyta</taxon>
        <taxon>Spermatophyta</taxon>
        <taxon>Magnoliopsida</taxon>
        <taxon>Liliopsida</taxon>
        <taxon>Poales</taxon>
        <taxon>Poaceae</taxon>
        <taxon>BOP clade</taxon>
        <taxon>Oryzoideae</taxon>
        <taxon>Oryzeae</taxon>
        <taxon>Oryzinae</taxon>
        <taxon>Oryza</taxon>
        <taxon>Oryza sativa</taxon>
    </lineage>
</organism>
<dbReference type="InterPro" id="IPR012974">
    <property type="entry name" value="NOP58/56_N"/>
</dbReference>
<evidence type="ECO:0000256" key="3">
    <source>
        <dbReference type="ARBA" id="ARBA00022517"/>
    </source>
</evidence>
<dbReference type="PANTHER" id="PTHR10894">
    <property type="entry name" value="NUCLEOLAR PROTEIN 5 NUCLEOLAR PROTEIN NOP5 NOP58"/>
    <property type="match status" value="1"/>
</dbReference>
<name>B9F8G0_ORYSJ</name>
<evidence type="ECO:0000313" key="7">
    <source>
        <dbReference type="EMBL" id="EEE59058.1"/>
    </source>
</evidence>
<protein>
    <recommendedName>
        <fullName evidence="6">Nop domain-containing protein</fullName>
    </recommendedName>
</protein>
<keyword evidence="3" id="KW-0690">Ribosome biogenesis</keyword>
<comment type="subcellular location">
    <subcellularLocation>
        <location evidence="1">Nucleus</location>
        <location evidence="1">Nucleolus</location>
    </subcellularLocation>
</comment>
<dbReference type="GO" id="GO:0031428">
    <property type="term" value="C:box C/D methylation guide snoRNP complex"/>
    <property type="evidence" value="ECO:0007669"/>
    <property type="project" value="InterPro"/>
</dbReference>
<dbReference type="AlphaFoldDB" id="B9F8G0"/>
<dbReference type="InterPro" id="IPR012976">
    <property type="entry name" value="NOSIC"/>
</dbReference>